<dbReference type="GO" id="GO:0004641">
    <property type="term" value="F:phosphoribosylformylglycinamidine cyclo-ligase activity"/>
    <property type="evidence" value="ECO:0007669"/>
    <property type="project" value="UniProtKB-EC"/>
</dbReference>
<evidence type="ECO:0000313" key="16">
    <source>
        <dbReference type="Proteomes" id="UP001218788"/>
    </source>
</evidence>
<dbReference type="Gene3D" id="3.30.1330.10">
    <property type="entry name" value="PurM-like, N-terminal domain"/>
    <property type="match status" value="1"/>
</dbReference>
<dbReference type="Proteomes" id="UP001218788">
    <property type="component" value="Unassembled WGS sequence"/>
</dbReference>
<comment type="caution">
    <text evidence="15">The sequence shown here is derived from an EMBL/GenBank/DDBJ whole genome shotgun (WGS) entry which is preliminary data.</text>
</comment>
<comment type="pathway">
    <text evidence="1 12">Purine metabolism; IMP biosynthesis via de novo pathway; 5-amino-1-(5-phospho-D-ribosyl)imidazole from N(2)-formyl-N(1)-(5-phospho-D-ribosyl)glycinamide: step 2/2.</text>
</comment>
<dbReference type="InterPro" id="IPR010918">
    <property type="entry name" value="PurM-like_C_dom"/>
</dbReference>
<keyword evidence="6 12" id="KW-0547">Nucleotide-binding</keyword>
<dbReference type="EMBL" id="JAQQXP010000001">
    <property type="protein sequence ID" value="MDC8831172.1"/>
    <property type="molecule type" value="Genomic_DNA"/>
</dbReference>
<evidence type="ECO:0000256" key="4">
    <source>
        <dbReference type="ARBA" id="ARBA00020367"/>
    </source>
</evidence>
<feature type="domain" description="PurM-like C-terminal" evidence="14">
    <location>
        <begin position="178"/>
        <end position="335"/>
    </location>
</feature>
<protein>
    <recommendedName>
        <fullName evidence="4 12">Phosphoribosylformylglycinamidine cyclo-ligase</fullName>
        <ecNumber evidence="3 12">6.3.3.1</ecNumber>
    </recommendedName>
    <alternativeName>
        <fullName evidence="9 12">AIR synthase</fullName>
    </alternativeName>
    <alternativeName>
        <fullName evidence="10 12">AIRS</fullName>
    </alternativeName>
    <alternativeName>
        <fullName evidence="8 12">Phosphoribosyl-aminoimidazole synthetase</fullName>
    </alternativeName>
</protein>
<dbReference type="Gene3D" id="3.90.650.10">
    <property type="entry name" value="PurM-like C-terminal domain"/>
    <property type="match status" value="1"/>
</dbReference>
<evidence type="ECO:0000256" key="3">
    <source>
        <dbReference type="ARBA" id="ARBA00013047"/>
    </source>
</evidence>
<name>A0ABT5L5N4_9ALTE</name>
<dbReference type="RefSeq" id="WP_273640314.1">
    <property type="nucleotide sequence ID" value="NZ_JAQQXP010000001.1"/>
</dbReference>
<dbReference type="InterPro" id="IPR016188">
    <property type="entry name" value="PurM-like_N"/>
</dbReference>
<sequence length="346" mass="36722">MSEKNTSLSYKDAGVDIDAGNQLVERIKSVTKRTHRPEVRGGLGGFGALCSLPEKYKNPLLVSGTDGVGTKLRLAMDYSRHDSVGIDLVAMCVNDLIVQGAEPLFFLDYYATGKLNVDTAAAVVSGIGTGCEQAGCALIGGETAEMPGMYHGDDYDIAGFCVGVVEADEAIDGSTVTAGQKLIALGSSGPHSNGYSLIRKIIEVSGADVSADLEGKPVIDHLLTPTRIYVKSVLELLGSVKVAAISHITGGGFWENIPRVLPADKKAVIDANSWQWPAVFNWLQEHGNVTTHEMYRTFNCGVGLVLVVDEQDVESALSVLNNAGENAWLIGDIAELDGEEQVEINA</sequence>
<evidence type="ECO:0000256" key="10">
    <source>
        <dbReference type="ARBA" id="ARBA00033093"/>
    </source>
</evidence>
<evidence type="ECO:0000256" key="8">
    <source>
        <dbReference type="ARBA" id="ARBA00031908"/>
    </source>
</evidence>
<dbReference type="InterPro" id="IPR036676">
    <property type="entry name" value="PurM-like_C_sf"/>
</dbReference>
<comment type="subcellular location">
    <subcellularLocation>
        <location evidence="12">Cytoplasm</location>
    </subcellularLocation>
</comment>
<evidence type="ECO:0000256" key="9">
    <source>
        <dbReference type="ARBA" id="ARBA00032931"/>
    </source>
</evidence>
<comment type="catalytic activity">
    <reaction evidence="11 12">
        <text>2-formamido-N(1)-(5-O-phospho-beta-D-ribosyl)acetamidine + ATP = 5-amino-1-(5-phospho-beta-D-ribosyl)imidazole + ADP + phosphate + H(+)</text>
        <dbReference type="Rhea" id="RHEA:23032"/>
        <dbReference type="ChEBI" id="CHEBI:15378"/>
        <dbReference type="ChEBI" id="CHEBI:30616"/>
        <dbReference type="ChEBI" id="CHEBI:43474"/>
        <dbReference type="ChEBI" id="CHEBI:137981"/>
        <dbReference type="ChEBI" id="CHEBI:147287"/>
        <dbReference type="ChEBI" id="CHEBI:456216"/>
        <dbReference type="EC" id="6.3.3.1"/>
    </reaction>
</comment>
<evidence type="ECO:0000256" key="1">
    <source>
        <dbReference type="ARBA" id="ARBA00004686"/>
    </source>
</evidence>
<evidence type="ECO:0000256" key="5">
    <source>
        <dbReference type="ARBA" id="ARBA00022598"/>
    </source>
</evidence>
<dbReference type="InterPro" id="IPR036921">
    <property type="entry name" value="PurM-like_N_sf"/>
</dbReference>
<evidence type="ECO:0000256" key="11">
    <source>
        <dbReference type="ARBA" id="ARBA00049057"/>
    </source>
</evidence>
<dbReference type="SUPFAM" id="SSF55326">
    <property type="entry name" value="PurM N-terminal domain-like"/>
    <property type="match status" value="1"/>
</dbReference>
<proteinExistence type="inferred from homology"/>
<dbReference type="PANTHER" id="PTHR10520">
    <property type="entry name" value="TRIFUNCTIONAL PURINE BIOSYNTHETIC PROTEIN ADENOSINE-3-RELATED"/>
    <property type="match status" value="1"/>
</dbReference>
<dbReference type="CDD" id="cd02196">
    <property type="entry name" value="PurM"/>
    <property type="match status" value="1"/>
</dbReference>
<dbReference type="HAMAP" id="MF_00741">
    <property type="entry name" value="AIRS"/>
    <property type="match status" value="1"/>
</dbReference>
<keyword evidence="5 12" id="KW-0436">Ligase</keyword>
<keyword evidence="12" id="KW-0963">Cytoplasm</keyword>
<evidence type="ECO:0000256" key="2">
    <source>
        <dbReference type="ARBA" id="ARBA00010280"/>
    </source>
</evidence>
<dbReference type="Pfam" id="PF02769">
    <property type="entry name" value="AIRS_C"/>
    <property type="match status" value="1"/>
</dbReference>
<dbReference type="NCBIfam" id="TIGR00878">
    <property type="entry name" value="purM"/>
    <property type="match status" value="1"/>
</dbReference>
<gene>
    <name evidence="12 15" type="primary">purM</name>
    <name evidence="15" type="ORF">OIK42_10410</name>
</gene>
<evidence type="ECO:0000259" key="14">
    <source>
        <dbReference type="Pfam" id="PF02769"/>
    </source>
</evidence>
<dbReference type="InterPro" id="IPR004733">
    <property type="entry name" value="PurM_cligase"/>
</dbReference>
<keyword evidence="12" id="KW-0658">Purine biosynthesis</keyword>
<evidence type="ECO:0000259" key="13">
    <source>
        <dbReference type="Pfam" id="PF00586"/>
    </source>
</evidence>
<evidence type="ECO:0000256" key="7">
    <source>
        <dbReference type="ARBA" id="ARBA00022840"/>
    </source>
</evidence>
<dbReference type="SUPFAM" id="SSF56042">
    <property type="entry name" value="PurM C-terminal domain-like"/>
    <property type="match status" value="1"/>
</dbReference>
<organism evidence="15 16">
    <name type="scientific">Alteromonas gilva</name>
    <dbReference type="NCBI Taxonomy" id="2987522"/>
    <lineage>
        <taxon>Bacteria</taxon>
        <taxon>Pseudomonadati</taxon>
        <taxon>Pseudomonadota</taxon>
        <taxon>Gammaproteobacteria</taxon>
        <taxon>Alteromonadales</taxon>
        <taxon>Alteromonadaceae</taxon>
        <taxon>Alteromonas/Salinimonas group</taxon>
        <taxon>Alteromonas</taxon>
    </lineage>
</organism>
<feature type="domain" description="PurM-like N-terminal" evidence="13">
    <location>
        <begin position="60"/>
        <end position="165"/>
    </location>
</feature>
<dbReference type="EC" id="6.3.3.1" evidence="3 12"/>
<evidence type="ECO:0000256" key="12">
    <source>
        <dbReference type="HAMAP-Rule" id="MF_00741"/>
    </source>
</evidence>
<comment type="similarity">
    <text evidence="2 12">Belongs to the AIR synthase family.</text>
</comment>
<reference evidence="15 16" key="1">
    <citation type="submission" date="2022-10" db="EMBL/GenBank/DDBJ databases">
        <title>Alteromonas sp. chi3 Genome sequencing.</title>
        <authorList>
            <person name="Park S."/>
        </authorList>
    </citation>
    <scope>NUCLEOTIDE SEQUENCE [LARGE SCALE GENOMIC DNA]</scope>
    <source>
        <strain evidence="16">chi3</strain>
    </source>
</reference>
<keyword evidence="16" id="KW-1185">Reference proteome</keyword>
<keyword evidence="7 12" id="KW-0067">ATP-binding</keyword>
<evidence type="ECO:0000313" key="15">
    <source>
        <dbReference type="EMBL" id="MDC8831172.1"/>
    </source>
</evidence>
<dbReference type="Pfam" id="PF00586">
    <property type="entry name" value="AIRS"/>
    <property type="match status" value="1"/>
</dbReference>
<evidence type="ECO:0000256" key="6">
    <source>
        <dbReference type="ARBA" id="ARBA00022741"/>
    </source>
</evidence>
<accession>A0ABT5L5N4</accession>
<dbReference type="PANTHER" id="PTHR10520:SF12">
    <property type="entry name" value="TRIFUNCTIONAL PURINE BIOSYNTHETIC PROTEIN ADENOSINE-3"/>
    <property type="match status" value="1"/>
</dbReference>